<dbReference type="InterPro" id="IPR050348">
    <property type="entry name" value="Protein-Tyr_Phosphatase"/>
</dbReference>
<dbReference type="FunFam" id="3.90.190.10:FF:000042">
    <property type="entry name" value="receptor-type tyrosine-protein phosphatase C isoform X1"/>
    <property type="match status" value="1"/>
</dbReference>
<dbReference type="EMBL" id="BFAA01007223">
    <property type="protein sequence ID" value="GCB68485.1"/>
    <property type="molecule type" value="Genomic_DNA"/>
</dbReference>
<feature type="compositionally biased region" description="Polar residues" evidence="17">
    <location>
        <begin position="808"/>
        <end position="839"/>
    </location>
</feature>
<feature type="domain" description="Tyrosine specific protein phosphatases" evidence="20">
    <location>
        <begin position="711"/>
        <end position="791"/>
    </location>
</feature>
<dbReference type="InterPro" id="IPR003961">
    <property type="entry name" value="FN3_dom"/>
</dbReference>
<feature type="transmembrane region" description="Helical" evidence="18">
    <location>
        <begin position="156"/>
        <end position="180"/>
    </location>
</feature>
<name>A0A401P5S2_SCYTO</name>
<dbReference type="PROSITE" id="PS50056">
    <property type="entry name" value="TYR_PHOSPHATASE_2"/>
    <property type="match status" value="2"/>
</dbReference>
<evidence type="ECO:0000256" key="16">
    <source>
        <dbReference type="ARBA" id="ARBA00078812"/>
    </source>
</evidence>
<dbReference type="PROSITE" id="PS00383">
    <property type="entry name" value="TYR_PHOSPHATASE_1"/>
    <property type="match status" value="1"/>
</dbReference>
<keyword evidence="5 18" id="KW-0812">Transmembrane</keyword>
<dbReference type="STRING" id="75743.A0A401P5S2"/>
<sequence>MKKYSSFTDINQEAIIDGVIKGEHTCDNLTPYTQYTVNVSVSNNKCGGVLSSWATNPSRTQEGVPKEPGHKLSLIENNKIRLECTKLSDEDFHGPGGTYSVKVNGELRLPVNSSDCNFVIPNLNYLTTYKVELITRNRKHSKSSTSTIKTKYNDKALIGFLVFLIITTSIALAIVLYKIYVLQRKSSRHSEESVELIEHDDEKQLLNVEPILAEHLIDEYRRKHADESRLFLAEFQSIPRVFSKFNSKEARRGCNSNKNRYIDILPYDHNRVQLSPVPGEHGSDYVNASFIDGFNESRKYIAAQGPKEETSNDFWKMVWEQKATIIVMVTRCEEGKRPKCAQYWPNLDETSKAFGEITVRIRTEKWCPDYVIRKLYISHQEKGPEREITHIQFIRWPDHGVPEDPHLLLKLRQRVNAFRNLFSGPIVVHCSAGVGRTGSYIGIDAMMQGLETEGRVDIYGYIVQLRRQRCLMVQVETQYILIHQALLEYYLYGETEVNLSELPKHLTNFKKNDPPTEPSLLEVEFQKIPPYTDWRSQSNGRRGENQSKSRSPSVIPYDYNRVTIKLEGDRSKDSESHSDSDLSSDESEDEESMKYINASYIDGYWHDETLIATQTPLPGTIADFWMMVYQRKARIIVVLGKLKDDKDCVQYWDDGTKTYDDIEVKLADCIDKPTFIVREFEIRHTKRKETRKVYQYHFHSWSESELPEDPDNLVNMITTIKEKLSPLKVAEDITPPLIVHCRDGSKQTGVFCALWNLLDSANTENLIDVLQTVKALRKQRTGMLLSFEQYQFLYDIISSTYPVQNGTLISDNGPSETTVDIISETNPENRSQQSTASDSAKNKEVSSGDDEAKSGSSNDKQPAGNPINGPITSGEIA</sequence>
<evidence type="ECO:0000256" key="7">
    <source>
        <dbReference type="ARBA" id="ARBA00022737"/>
    </source>
</evidence>
<dbReference type="OMA" id="STCMERI"/>
<keyword evidence="3" id="KW-1003">Cell membrane</keyword>
<evidence type="ECO:0000256" key="18">
    <source>
        <dbReference type="SAM" id="Phobius"/>
    </source>
</evidence>
<dbReference type="OrthoDB" id="5794147at2759"/>
<dbReference type="EC" id="3.1.3.48" evidence="2"/>
<evidence type="ECO:0000313" key="22">
    <source>
        <dbReference type="EMBL" id="GCB68485.1"/>
    </source>
</evidence>
<dbReference type="GO" id="GO:0005886">
    <property type="term" value="C:plasma membrane"/>
    <property type="evidence" value="ECO:0007669"/>
    <property type="project" value="UniProtKB-SubCell"/>
</dbReference>
<dbReference type="Gene3D" id="3.90.190.10">
    <property type="entry name" value="Protein tyrosine phosphatase superfamily"/>
    <property type="match status" value="2"/>
</dbReference>
<dbReference type="InterPro" id="IPR000242">
    <property type="entry name" value="PTP_cat"/>
</dbReference>
<dbReference type="PROSITE" id="PS50055">
    <property type="entry name" value="TYR_PHOSPHATASE_PTP"/>
    <property type="match status" value="2"/>
</dbReference>
<keyword evidence="11 18" id="KW-0472">Membrane</keyword>
<feature type="compositionally biased region" description="Acidic residues" evidence="17">
    <location>
        <begin position="582"/>
        <end position="591"/>
    </location>
</feature>
<dbReference type="SUPFAM" id="SSF49265">
    <property type="entry name" value="Fibronectin type III"/>
    <property type="match status" value="1"/>
</dbReference>
<dbReference type="PRINTS" id="PR00700">
    <property type="entry name" value="PRTYPHPHTASE"/>
</dbReference>
<comment type="similarity">
    <text evidence="14">Belongs to the protein-tyrosine phosphatase family. Receptor class 1/6 subfamily.</text>
</comment>
<evidence type="ECO:0000256" key="12">
    <source>
        <dbReference type="ARBA" id="ARBA00023180"/>
    </source>
</evidence>
<dbReference type="Pfam" id="PF00102">
    <property type="entry name" value="Y_phosphatase"/>
    <property type="match status" value="2"/>
</dbReference>
<dbReference type="PROSITE" id="PS50853">
    <property type="entry name" value="FN3"/>
    <property type="match status" value="1"/>
</dbReference>
<comment type="catalytic activity">
    <reaction evidence="13">
        <text>O-phospho-L-tyrosyl-[protein] + H2O = L-tyrosyl-[protein] + phosphate</text>
        <dbReference type="Rhea" id="RHEA:10684"/>
        <dbReference type="Rhea" id="RHEA-COMP:10136"/>
        <dbReference type="Rhea" id="RHEA-COMP:20101"/>
        <dbReference type="ChEBI" id="CHEBI:15377"/>
        <dbReference type="ChEBI" id="CHEBI:43474"/>
        <dbReference type="ChEBI" id="CHEBI:46858"/>
        <dbReference type="ChEBI" id="CHEBI:61978"/>
        <dbReference type="EC" id="3.1.3.48"/>
    </reaction>
</comment>
<evidence type="ECO:0000256" key="15">
    <source>
        <dbReference type="ARBA" id="ARBA00073601"/>
    </source>
</evidence>
<feature type="region of interest" description="Disordered" evidence="17">
    <location>
        <begin position="532"/>
        <end position="554"/>
    </location>
</feature>
<comment type="caution">
    <text evidence="22">The sequence shown here is derived from an EMBL/GenBank/DDBJ whole genome shotgun (WGS) entry which is preliminary data.</text>
</comment>
<gene>
    <name evidence="22" type="ORF">scyTo_0013834</name>
</gene>
<dbReference type="Proteomes" id="UP000288216">
    <property type="component" value="Unassembled WGS sequence"/>
</dbReference>
<keyword evidence="23" id="KW-1185">Reference proteome</keyword>
<dbReference type="AlphaFoldDB" id="A0A401P5S2"/>
<dbReference type="FunFam" id="3.90.190.10:FF:000033">
    <property type="entry name" value="receptor-type tyrosine-protein phosphatase C isoform X1"/>
    <property type="match status" value="1"/>
</dbReference>
<feature type="compositionally biased region" description="Basic and acidic residues" evidence="17">
    <location>
        <begin position="566"/>
        <end position="580"/>
    </location>
</feature>
<dbReference type="SMART" id="SM00404">
    <property type="entry name" value="PTPc_motif"/>
    <property type="match status" value="2"/>
</dbReference>
<dbReference type="PANTHER" id="PTHR19134">
    <property type="entry name" value="RECEPTOR-TYPE TYROSINE-PROTEIN PHOSPHATASE"/>
    <property type="match status" value="1"/>
</dbReference>
<dbReference type="SUPFAM" id="SSF52799">
    <property type="entry name" value="(Phosphotyrosine protein) phosphatases II"/>
    <property type="match status" value="2"/>
</dbReference>
<dbReference type="InterPro" id="IPR003595">
    <property type="entry name" value="Tyr_Pase_cat"/>
</dbReference>
<evidence type="ECO:0000256" key="11">
    <source>
        <dbReference type="ARBA" id="ARBA00023136"/>
    </source>
</evidence>
<evidence type="ECO:0000256" key="17">
    <source>
        <dbReference type="SAM" id="MobiDB-lite"/>
    </source>
</evidence>
<evidence type="ECO:0000256" key="5">
    <source>
        <dbReference type="ARBA" id="ARBA00022692"/>
    </source>
</evidence>
<evidence type="ECO:0000259" key="21">
    <source>
        <dbReference type="PROSITE" id="PS50853"/>
    </source>
</evidence>
<feature type="domain" description="Tyrosine-protein phosphatase" evidence="19">
    <location>
        <begin position="521"/>
        <end position="800"/>
    </location>
</feature>
<evidence type="ECO:0000256" key="6">
    <source>
        <dbReference type="ARBA" id="ARBA00022729"/>
    </source>
</evidence>
<dbReference type="InterPro" id="IPR029021">
    <property type="entry name" value="Prot-tyrosine_phosphatase-like"/>
</dbReference>
<feature type="domain" description="Tyrosine-protein phosphatase" evidence="19">
    <location>
        <begin position="231"/>
        <end position="489"/>
    </location>
</feature>
<proteinExistence type="inferred from homology"/>
<keyword evidence="10 18" id="KW-1133">Transmembrane helix</keyword>
<evidence type="ECO:0000256" key="13">
    <source>
        <dbReference type="ARBA" id="ARBA00051722"/>
    </source>
</evidence>
<evidence type="ECO:0000256" key="9">
    <source>
        <dbReference type="ARBA" id="ARBA00022912"/>
    </source>
</evidence>
<accession>A0A401P5S2</accession>
<evidence type="ECO:0000256" key="4">
    <source>
        <dbReference type="ARBA" id="ARBA00022553"/>
    </source>
</evidence>
<comment type="subcellular location">
    <subcellularLocation>
        <location evidence="1">Cell membrane</location>
        <topology evidence="1">Single-pass type I membrane protein</topology>
    </subcellularLocation>
</comment>
<evidence type="ECO:0000256" key="3">
    <source>
        <dbReference type="ARBA" id="ARBA00022475"/>
    </source>
</evidence>
<evidence type="ECO:0000259" key="19">
    <source>
        <dbReference type="PROSITE" id="PS50055"/>
    </source>
</evidence>
<keyword evidence="6" id="KW-0732">Signal</keyword>
<dbReference type="SMART" id="SM00194">
    <property type="entry name" value="PTPc"/>
    <property type="match status" value="2"/>
</dbReference>
<reference evidence="22 23" key="1">
    <citation type="journal article" date="2018" name="Nat. Ecol. Evol.">
        <title>Shark genomes provide insights into elasmobranch evolution and the origin of vertebrates.</title>
        <authorList>
            <person name="Hara Y"/>
            <person name="Yamaguchi K"/>
            <person name="Onimaru K"/>
            <person name="Kadota M"/>
            <person name="Koyanagi M"/>
            <person name="Keeley SD"/>
            <person name="Tatsumi K"/>
            <person name="Tanaka K"/>
            <person name="Motone F"/>
            <person name="Kageyama Y"/>
            <person name="Nozu R"/>
            <person name="Adachi N"/>
            <person name="Nishimura O"/>
            <person name="Nakagawa R"/>
            <person name="Tanegashima C"/>
            <person name="Kiyatake I"/>
            <person name="Matsumoto R"/>
            <person name="Murakumo K"/>
            <person name="Nishida K"/>
            <person name="Terakita A"/>
            <person name="Kuratani S"/>
            <person name="Sato K"/>
            <person name="Hyodo S Kuraku.S."/>
        </authorList>
    </citation>
    <scope>NUCLEOTIDE SEQUENCE [LARGE SCALE GENOMIC DNA]</scope>
</reference>
<feature type="region of interest" description="Disordered" evidence="17">
    <location>
        <begin position="566"/>
        <end position="591"/>
    </location>
</feature>
<evidence type="ECO:0000256" key="14">
    <source>
        <dbReference type="ARBA" id="ARBA00061377"/>
    </source>
</evidence>
<dbReference type="GO" id="GO:0004725">
    <property type="term" value="F:protein tyrosine phosphatase activity"/>
    <property type="evidence" value="ECO:0007669"/>
    <property type="project" value="UniProtKB-EC"/>
</dbReference>
<evidence type="ECO:0000256" key="1">
    <source>
        <dbReference type="ARBA" id="ARBA00004251"/>
    </source>
</evidence>
<dbReference type="PANTHER" id="PTHR19134:SF539">
    <property type="entry name" value="RECEPTOR-TYPE TYROSINE-PROTEIN PHOSPHATASE C"/>
    <property type="match status" value="1"/>
</dbReference>
<keyword evidence="8" id="KW-0378">Hydrolase</keyword>
<organism evidence="22 23">
    <name type="scientific">Scyliorhinus torazame</name>
    <name type="common">Cloudy catshark</name>
    <name type="synonym">Catulus torazame</name>
    <dbReference type="NCBI Taxonomy" id="75743"/>
    <lineage>
        <taxon>Eukaryota</taxon>
        <taxon>Metazoa</taxon>
        <taxon>Chordata</taxon>
        <taxon>Craniata</taxon>
        <taxon>Vertebrata</taxon>
        <taxon>Chondrichthyes</taxon>
        <taxon>Elasmobranchii</taxon>
        <taxon>Galeomorphii</taxon>
        <taxon>Galeoidea</taxon>
        <taxon>Carcharhiniformes</taxon>
        <taxon>Scyliorhinidae</taxon>
        <taxon>Scyliorhinus</taxon>
    </lineage>
</organism>
<evidence type="ECO:0000256" key="2">
    <source>
        <dbReference type="ARBA" id="ARBA00013064"/>
    </source>
</evidence>
<feature type="region of interest" description="Disordered" evidence="17">
    <location>
        <begin position="808"/>
        <end position="877"/>
    </location>
</feature>
<feature type="domain" description="Fibronectin type-III" evidence="21">
    <location>
        <begin position="1"/>
        <end position="63"/>
    </location>
</feature>
<keyword evidence="7" id="KW-0677">Repeat</keyword>
<feature type="compositionally biased region" description="Basic and acidic residues" evidence="17">
    <location>
        <begin position="840"/>
        <end position="853"/>
    </location>
</feature>
<dbReference type="InterPro" id="IPR000387">
    <property type="entry name" value="Tyr_Pase_dom"/>
</dbReference>
<dbReference type="InterPro" id="IPR036116">
    <property type="entry name" value="FN3_sf"/>
</dbReference>
<feature type="domain" description="Tyrosine specific protein phosphatases" evidence="20">
    <location>
        <begin position="409"/>
        <end position="480"/>
    </location>
</feature>
<protein>
    <recommendedName>
        <fullName evidence="15">Receptor-type tyrosine-protein phosphatase C</fullName>
        <ecNumber evidence="2">3.1.3.48</ecNumber>
    </recommendedName>
    <alternativeName>
        <fullName evidence="16">Leukocyte common antigen</fullName>
    </alternativeName>
</protein>
<dbReference type="InterPro" id="IPR016130">
    <property type="entry name" value="Tyr_Pase_AS"/>
</dbReference>
<evidence type="ECO:0000259" key="20">
    <source>
        <dbReference type="PROSITE" id="PS50056"/>
    </source>
</evidence>
<dbReference type="CDD" id="cd14558">
    <property type="entry name" value="R-PTP-C-2"/>
    <property type="match status" value="1"/>
</dbReference>
<evidence type="ECO:0000313" key="23">
    <source>
        <dbReference type="Proteomes" id="UP000288216"/>
    </source>
</evidence>
<keyword evidence="12" id="KW-0325">Glycoprotein</keyword>
<evidence type="ECO:0000256" key="10">
    <source>
        <dbReference type="ARBA" id="ARBA00022989"/>
    </source>
</evidence>
<keyword evidence="9" id="KW-0904">Protein phosphatase</keyword>
<evidence type="ECO:0000256" key="8">
    <source>
        <dbReference type="ARBA" id="ARBA00022801"/>
    </source>
</evidence>
<keyword evidence="4" id="KW-0597">Phosphoprotein</keyword>